<dbReference type="InterPro" id="IPR015813">
    <property type="entry name" value="Pyrv/PenolPyrv_kinase-like_dom"/>
</dbReference>
<dbReference type="AlphaFoldDB" id="A0A316IAE6"/>
<dbReference type="PANTHER" id="PTHR42905:SF16">
    <property type="entry name" value="CARBOXYPHOSPHONOENOLPYRUVATE PHOSPHONOMUTASE-LIKE PROTEIN (AFU_ORTHOLOGUE AFUA_5G07230)"/>
    <property type="match status" value="1"/>
</dbReference>
<proteinExistence type="predicted"/>
<dbReference type="InterPro" id="IPR039556">
    <property type="entry name" value="ICL/PEPM"/>
</dbReference>
<reference evidence="1 2" key="1">
    <citation type="submission" date="2018-05" db="EMBL/GenBank/DDBJ databases">
        <title>Genomic Encyclopedia of Type Strains, Phase IV (KMG-IV): sequencing the most valuable type-strain genomes for metagenomic binning, comparative biology and taxonomic classification.</title>
        <authorList>
            <person name="Goeker M."/>
        </authorList>
    </citation>
    <scope>NUCLEOTIDE SEQUENCE [LARGE SCALE GENOMIC DNA]</scope>
    <source>
        <strain evidence="1 2">DSM 45480</strain>
    </source>
</reference>
<sequence>MSADITSIMTSSTDRTQLFHALHQPGPLTLPNAWDVASALIVEAAGAKAVATTSAGVAWSLGAPDGDALSRDLAIDLVARIAKAVRVPVTADIESGFGKNADEVGETVRAVSEAGASGVNIEDGHEGSVRDAQEQKERLAAAREAAPELYINARIDVYLRRVGDPADRLQVTLDRARTYLEAGASGIFVPGVTDLGIVRELANGIDAPLNVLAGPGAPAVGELAGAGAARISVGTALPEIAYAAARKVALEVLTKGTYSSAEGGIEYGELNALFGN</sequence>
<evidence type="ECO:0000313" key="2">
    <source>
        <dbReference type="Proteomes" id="UP000246005"/>
    </source>
</evidence>
<organism evidence="1 2">
    <name type="scientific">Lentzea atacamensis</name>
    <dbReference type="NCBI Taxonomy" id="531938"/>
    <lineage>
        <taxon>Bacteria</taxon>
        <taxon>Bacillati</taxon>
        <taxon>Actinomycetota</taxon>
        <taxon>Actinomycetes</taxon>
        <taxon>Pseudonocardiales</taxon>
        <taxon>Pseudonocardiaceae</taxon>
        <taxon>Lentzea</taxon>
    </lineage>
</organism>
<protein>
    <submittedName>
        <fullName evidence="1">2-methylisocitrate lyase-like PEP mutase family enzyme</fullName>
    </submittedName>
</protein>
<dbReference type="InterPro" id="IPR040442">
    <property type="entry name" value="Pyrv_kinase-like_dom_sf"/>
</dbReference>
<name>A0A316IAE6_9PSEU</name>
<dbReference type="Proteomes" id="UP000246005">
    <property type="component" value="Unassembled WGS sequence"/>
</dbReference>
<dbReference type="Pfam" id="PF13714">
    <property type="entry name" value="PEP_mutase"/>
    <property type="match status" value="1"/>
</dbReference>
<dbReference type="SUPFAM" id="SSF51621">
    <property type="entry name" value="Phosphoenolpyruvate/pyruvate domain"/>
    <property type="match status" value="1"/>
</dbReference>
<evidence type="ECO:0000313" key="1">
    <source>
        <dbReference type="EMBL" id="PWK89324.1"/>
    </source>
</evidence>
<dbReference type="GO" id="GO:0016829">
    <property type="term" value="F:lyase activity"/>
    <property type="evidence" value="ECO:0007669"/>
    <property type="project" value="UniProtKB-KW"/>
</dbReference>
<accession>A0A316IAE6</accession>
<keyword evidence="1" id="KW-0456">Lyase</keyword>
<dbReference type="PANTHER" id="PTHR42905">
    <property type="entry name" value="PHOSPHOENOLPYRUVATE CARBOXYLASE"/>
    <property type="match status" value="1"/>
</dbReference>
<dbReference type="CDD" id="cd00377">
    <property type="entry name" value="ICL_PEPM"/>
    <property type="match status" value="1"/>
</dbReference>
<dbReference type="EMBL" id="QGHB01000002">
    <property type="protein sequence ID" value="PWK89324.1"/>
    <property type="molecule type" value="Genomic_DNA"/>
</dbReference>
<gene>
    <name evidence="1" type="ORF">C8D88_102597</name>
</gene>
<comment type="caution">
    <text evidence="1">The sequence shown here is derived from an EMBL/GenBank/DDBJ whole genome shotgun (WGS) entry which is preliminary data.</text>
</comment>
<dbReference type="Gene3D" id="3.20.20.60">
    <property type="entry name" value="Phosphoenolpyruvate-binding domains"/>
    <property type="match status" value="1"/>
</dbReference>